<dbReference type="AlphaFoldDB" id="A0A1W1YKA0"/>
<dbReference type="EMBL" id="FWXJ01000003">
    <property type="protein sequence ID" value="SMC36617.1"/>
    <property type="molecule type" value="Genomic_DNA"/>
</dbReference>
<evidence type="ECO:0000256" key="1">
    <source>
        <dbReference type="ARBA" id="ARBA00022857"/>
    </source>
</evidence>
<dbReference type="STRING" id="1938817.SAMN06296008_103152"/>
<dbReference type="Gene3D" id="3.90.180.10">
    <property type="entry name" value="Medium-chain alcohol dehydrogenases, catalytic domain"/>
    <property type="match status" value="1"/>
</dbReference>
<keyword evidence="1" id="KW-0521">NADP</keyword>
<dbReference type="InterPro" id="IPR013154">
    <property type="entry name" value="ADH-like_N"/>
</dbReference>
<reference evidence="3 4" key="1">
    <citation type="submission" date="2017-04" db="EMBL/GenBank/DDBJ databases">
        <authorList>
            <person name="Afonso C.L."/>
            <person name="Miller P.J."/>
            <person name="Scott M.A."/>
            <person name="Spackman E."/>
            <person name="Goraichik I."/>
            <person name="Dimitrov K.M."/>
            <person name="Suarez D.L."/>
            <person name="Swayne D.E."/>
        </authorList>
    </citation>
    <scope>NUCLEOTIDE SEQUENCE [LARGE SCALE GENOMIC DNA]</scope>
    <source>
        <strain evidence="3 4">VK13</strain>
    </source>
</reference>
<dbReference type="SUPFAM" id="SSF51735">
    <property type="entry name" value="NAD(P)-binding Rossmann-fold domains"/>
    <property type="match status" value="1"/>
</dbReference>
<evidence type="ECO:0000259" key="2">
    <source>
        <dbReference type="SMART" id="SM00829"/>
    </source>
</evidence>
<dbReference type="InterPro" id="IPR036291">
    <property type="entry name" value="NAD(P)-bd_dom_sf"/>
</dbReference>
<sequence length="328" mass="35632">MMMRAATYHQFGKAEDVLRIEHLAIPKAGPNQVVVKMFACGMNPSDTKLRSGTSRQLTDSWQIPSSDGAGIVHELGSGVPSFHVGQRVWVFNAAFLRPNGTAAEYCLVEDWMVVPLPDTLSFQEGACLGIPVMTAHRCLFSDGELQGKTVLVAGGAGVVAHYAIQLAKWGGATVITTVSSDEKAHHATLAGADYVINYKKENVAYRVDEITGHQGVDRIVEVDFGANLHLNAQILKPGGVSVMYAYVAAPNMPLPIPALMSKNITLKFTLIYTITPEQRRQILSDIKVWIAAKKPIFAIAHEYPLEEVVQSHLAIEGGQKIGHIILNI</sequence>
<dbReference type="SUPFAM" id="SSF50129">
    <property type="entry name" value="GroES-like"/>
    <property type="match status" value="1"/>
</dbReference>
<dbReference type="RefSeq" id="WP_084282870.1">
    <property type="nucleotide sequence ID" value="NZ_FWXJ01000003.1"/>
</dbReference>
<dbReference type="InterPro" id="IPR013149">
    <property type="entry name" value="ADH-like_C"/>
</dbReference>
<keyword evidence="4" id="KW-1185">Reference proteome</keyword>
<evidence type="ECO:0000313" key="3">
    <source>
        <dbReference type="EMBL" id="SMC36617.1"/>
    </source>
</evidence>
<dbReference type="Pfam" id="PF00107">
    <property type="entry name" value="ADH_zinc_N"/>
    <property type="match status" value="1"/>
</dbReference>
<dbReference type="SMART" id="SM00829">
    <property type="entry name" value="PKS_ER"/>
    <property type="match status" value="1"/>
</dbReference>
<dbReference type="PANTHER" id="PTHR44154">
    <property type="entry name" value="QUINONE OXIDOREDUCTASE"/>
    <property type="match status" value="1"/>
</dbReference>
<dbReference type="Gene3D" id="3.40.50.720">
    <property type="entry name" value="NAD(P)-binding Rossmann-like Domain"/>
    <property type="match status" value="1"/>
</dbReference>
<name>A0A1W1YKA0_9BURK</name>
<feature type="domain" description="Enoyl reductase (ER)" evidence="2">
    <location>
        <begin position="14"/>
        <end position="326"/>
    </location>
</feature>
<accession>A0A1W1YKA0</accession>
<gene>
    <name evidence="3" type="ORF">SAMN06296008_103152</name>
</gene>
<dbReference type="GO" id="GO:0016491">
    <property type="term" value="F:oxidoreductase activity"/>
    <property type="evidence" value="ECO:0007669"/>
    <property type="project" value="InterPro"/>
</dbReference>
<protein>
    <submittedName>
        <fullName evidence="3">NADPH:quinone reductase</fullName>
    </submittedName>
</protein>
<dbReference type="CDD" id="cd08253">
    <property type="entry name" value="zeta_crystallin"/>
    <property type="match status" value="1"/>
</dbReference>
<proteinExistence type="predicted"/>
<dbReference type="InterPro" id="IPR011032">
    <property type="entry name" value="GroES-like_sf"/>
</dbReference>
<dbReference type="Pfam" id="PF08240">
    <property type="entry name" value="ADH_N"/>
    <property type="match status" value="1"/>
</dbReference>
<organism evidence="3 4">
    <name type="scientific">Polynucleobacter kasalickyi</name>
    <dbReference type="NCBI Taxonomy" id="1938817"/>
    <lineage>
        <taxon>Bacteria</taxon>
        <taxon>Pseudomonadati</taxon>
        <taxon>Pseudomonadota</taxon>
        <taxon>Betaproteobacteria</taxon>
        <taxon>Burkholderiales</taxon>
        <taxon>Burkholderiaceae</taxon>
        <taxon>Polynucleobacter</taxon>
    </lineage>
</organism>
<dbReference type="Proteomes" id="UP000192708">
    <property type="component" value="Unassembled WGS sequence"/>
</dbReference>
<evidence type="ECO:0000313" key="4">
    <source>
        <dbReference type="Proteomes" id="UP000192708"/>
    </source>
</evidence>
<dbReference type="InterPro" id="IPR020843">
    <property type="entry name" value="ER"/>
</dbReference>
<dbReference type="PANTHER" id="PTHR44154:SF1">
    <property type="entry name" value="QUINONE OXIDOREDUCTASE"/>
    <property type="match status" value="1"/>
</dbReference>
<dbReference type="InterPro" id="IPR051603">
    <property type="entry name" value="Zinc-ADH_QOR/CCCR"/>
</dbReference>